<dbReference type="Proteomes" id="UP000683559">
    <property type="component" value="Chromosome"/>
</dbReference>
<dbReference type="RefSeq" id="WP_217288123.1">
    <property type="nucleotide sequence ID" value="NZ_CP077683.1"/>
</dbReference>
<evidence type="ECO:0000313" key="2">
    <source>
        <dbReference type="Proteomes" id="UP000683559"/>
    </source>
</evidence>
<protein>
    <submittedName>
        <fullName evidence="1">Acyl carrier protein</fullName>
    </submittedName>
</protein>
<proteinExistence type="predicted"/>
<sequence length="78" mass="8718">MTTIERVNAVFRNVFDDDEIDVTPAMTANDVEGWDSLSHVNLLTALELDFGIRFSRKESFSFKCVGDMLSCIEAKLAA</sequence>
<name>A0ABX8LKZ7_9BACT</name>
<accession>A0ABX8LKZ7</accession>
<organism evidence="1 2">
    <name type="scientific">Geomonas subterranea</name>
    <dbReference type="NCBI Taxonomy" id="2847989"/>
    <lineage>
        <taxon>Bacteria</taxon>
        <taxon>Pseudomonadati</taxon>
        <taxon>Thermodesulfobacteriota</taxon>
        <taxon>Desulfuromonadia</taxon>
        <taxon>Geobacterales</taxon>
        <taxon>Geobacteraceae</taxon>
        <taxon>Geomonas</taxon>
    </lineage>
</organism>
<gene>
    <name evidence="1" type="ORF">KP001_03065</name>
</gene>
<evidence type="ECO:0000313" key="1">
    <source>
        <dbReference type="EMBL" id="QXE91542.1"/>
    </source>
</evidence>
<keyword evidence="2" id="KW-1185">Reference proteome</keyword>
<dbReference type="EMBL" id="CP077683">
    <property type="protein sequence ID" value="QXE91542.1"/>
    <property type="molecule type" value="Genomic_DNA"/>
</dbReference>
<reference evidence="1 2" key="1">
    <citation type="submission" date="2021-06" db="EMBL/GenBank/DDBJ databases">
        <title>Gemonas diversity in paddy soil.</title>
        <authorList>
            <person name="Liu G."/>
        </authorList>
    </citation>
    <scope>NUCLEOTIDE SEQUENCE [LARGE SCALE GENOMIC DNA]</scope>
    <source>
        <strain evidence="1 2">RG2</strain>
    </source>
</reference>